<feature type="non-terminal residue" evidence="2">
    <location>
        <position position="1"/>
    </location>
</feature>
<organism evidence="2 3">
    <name type="scientific">Didymodactylos carnosus</name>
    <dbReference type="NCBI Taxonomy" id="1234261"/>
    <lineage>
        <taxon>Eukaryota</taxon>
        <taxon>Metazoa</taxon>
        <taxon>Spiralia</taxon>
        <taxon>Gnathifera</taxon>
        <taxon>Rotifera</taxon>
        <taxon>Eurotatoria</taxon>
        <taxon>Bdelloidea</taxon>
        <taxon>Philodinida</taxon>
        <taxon>Philodinidae</taxon>
        <taxon>Didymodactylos</taxon>
    </lineage>
</organism>
<dbReference type="EMBL" id="CAJOBA010063631">
    <property type="protein sequence ID" value="CAF4346569.1"/>
    <property type="molecule type" value="Genomic_DNA"/>
</dbReference>
<protein>
    <recommendedName>
        <fullName evidence="4">Alpha/beta hydrolase</fullName>
    </recommendedName>
</protein>
<dbReference type="SUPFAM" id="SSF53474">
    <property type="entry name" value="alpha/beta-Hydrolases"/>
    <property type="match status" value="1"/>
</dbReference>
<evidence type="ECO:0008006" key="4">
    <source>
        <dbReference type="Google" id="ProtNLM"/>
    </source>
</evidence>
<dbReference type="AlphaFoldDB" id="A0A8S2UJC5"/>
<gene>
    <name evidence="1" type="ORF">OVA965_LOCUS39536</name>
    <name evidence="2" type="ORF">TMI583_LOCUS40853</name>
</gene>
<dbReference type="Proteomes" id="UP000682733">
    <property type="component" value="Unassembled WGS sequence"/>
</dbReference>
<feature type="non-terminal residue" evidence="2">
    <location>
        <position position="143"/>
    </location>
</feature>
<evidence type="ECO:0000313" key="1">
    <source>
        <dbReference type="EMBL" id="CAF1555715.1"/>
    </source>
</evidence>
<reference evidence="2" key="1">
    <citation type="submission" date="2021-02" db="EMBL/GenBank/DDBJ databases">
        <authorList>
            <person name="Nowell W R."/>
        </authorList>
    </citation>
    <scope>NUCLEOTIDE SEQUENCE</scope>
</reference>
<evidence type="ECO:0000313" key="2">
    <source>
        <dbReference type="EMBL" id="CAF4346569.1"/>
    </source>
</evidence>
<evidence type="ECO:0000313" key="3">
    <source>
        <dbReference type="Proteomes" id="UP000682733"/>
    </source>
</evidence>
<name>A0A8S2UJC5_9BILA</name>
<dbReference type="InterPro" id="IPR029058">
    <property type="entry name" value="AB_hydrolase_fold"/>
</dbReference>
<dbReference type="EMBL" id="CAJNOK010041105">
    <property type="protein sequence ID" value="CAF1555715.1"/>
    <property type="molecule type" value="Genomic_DNA"/>
</dbReference>
<sequence length="143" mass="15893">HEKLRPMMGSYGFSDEKKLDQRSVALCGQAIKLTIAIGNIMNMNACMNGPATLISVSSITNKIKSYVSSALIDKVDNLSSSPVYIFHGKSDRTIAENVDKVNEQIYKPYNVRIKTNYDTMANHGFVTDNYGGKCEILESTQYI</sequence>
<proteinExistence type="predicted"/>
<dbReference type="Proteomes" id="UP000677228">
    <property type="component" value="Unassembled WGS sequence"/>
</dbReference>
<comment type="caution">
    <text evidence="2">The sequence shown here is derived from an EMBL/GenBank/DDBJ whole genome shotgun (WGS) entry which is preliminary data.</text>
</comment>
<accession>A0A8S2UJC5</accession>